<evidence type="ECO:0000313" key="2">
    <source>
        <dbReference type="EMBL" id="JAP60332.1"/>
    </source>
</evidence>
<feature type="region of interest" description="Disordered" evidence="1">
    <location>
        <begin position="263"/>
        <end position="311"/>
    </location>
</feature>
<protein>
    <submittedName>
        <fullName evidence="2">Uncharacterized protein</fullName>
    </submittedName>
</protein>
<dbReference type="EMBL" id="GEEE01002893">
    <property type="protein sequence ID" value="JAP60332.1"/>
    <property type="molecule type" value="Transcribed_RNA"/>
</dbReference>
<feature type="compositionally biased region" description="Basic and acidic residues" evidence="1">
    <location>
        <begin position="151"/>
        <end position="160"/>
    </location>
</feature>
<organism evidence="2">
    <name type="scientific">Schistocephalus solidus</name>
    <name type="common">Tapeworm</name>
    <dbReference type="NCBI Taxonomy" id="70667"/>
    <lineage>
        <taxon>Eukaryota</taxon>
        <taxon>Metazoa</taxon>
        <taxon>Spiralia</taxon>
        <taxon>Lophotrochozoa</taxon>
        <taxon>Platyhelminthes</taxon>
        <taxon>Cestoda</taxon>
        <taxon>Eucestoda</taxon>
        <taxon>Diphyllobothriidea</taxon>
        <taxon>Diphyllobothriidae</taxon>
        <taxon>Schistocephalus</taxon>
    </lineage>
</organism>
<proteinExistence type="predicted"/>
<feature type="region of interest" description="Disordered" evidence="1">
    <location>
        <begin position="87"/>
        <end position="217"/>
    </location>
</feature>
<feature type="compositionally biased region" description="Polar residues" evidence="1">
    <location>
        <begin position="102"/>
        <end position="112"/>
    </location>
</feature>
<name>A0A0V0J3C9_SCHSO</name>
<reference evidence="2" key="1">
    <citation type="submission" date="2016-01" db="EMBL/GenBank/DDBJ databases">
        <title>Reference transcriptome for the parasite Schistocephalus solidus: insights into the molecular evolution of parasitism.</title>
        <authorList>
            <person name="Hebert F.O."/>
            <person name="Grambauer S."/>
            <person name="Barber I."/>
            <person name="Landry C.R."/>
            <person name="Aubin-Horth N."/>
        </authorList>
    </citation>
    <scope>NUCLEOTIDE SEQUENCE</scope>
</reference>
<feature type="compositionally biased region" description="Basic and acidic residues" evidence="1">
    <location>
        <begin position="172"/>
        <end position="182"/>
    </location>
</feature>
<dbReference type="AlphaFoldDB" id="A0A0V0J3C9"/>
<gene>
    <name evidence="2" type="ORF">TR112760</name>
</gene>
<sequence length="694" mass="75955">MCTLPGDLITSPCRIGERREIMLNENCPLSPTSGPNSASNTLLRQLLAGVDPASVRSYSELMNSKFALRRTSSMSVTSRHRFRRSNLDGLGGVEMRPRRATMYSQPSLSRRSFPSPKNDATGAKRSKHSIDSAPTVEEEEEEVAPLTIKVEATDPPKDSPSEEFDNPKPPWKPKEASQKEATTDSTTSSSMTSVTVSVSDIASNLQPRTPMRPRAHTASELENVLKVCTEKLYPREDLTRFLEFCFRGGQLVNGVIHRTSRSLDPITTEPSKTGDSSSKMDKSDTTSPLSQLLESTPPYNPARLDATASGVKPPWPRSVSSLSSNALSALSLNTDRFSHSRNNFLHGTSSLRFFPKADTLHQILDLSTNTSPPEVRPQAANPLSVVDQVLDYSRKEQNLLTITPDELFHWSGVGQAAMLQQLFQRVGLPAAEPATGAIGLTPHSPSLNLALGSLPPSWPIRLATKTSHLLCRRVGEWLLAADAYTTRCCINIPPNALLATAAAYRYCRCTEIDQTPPGKILSTHAMPKLGPTLKAILQRIWPQLLLSSMIRENFSFTVTPLTSAEVETIVNFGGGAPTAATDGSPTNEPQDLLIARLGTAHALLNLIETGNQLLLDTQVLECVRKCIFAQYAYPHHYTISYCSAIEELRRCCIRCSGDSTLFANVLLLMNEMQSISPEAIHCLFSVDKLSALFS</sequence>
<accession>A0A0V0J3C9</accession>
<feature type="compositionally biased region" description="Low complexity" evidence="1">
    <location>
        <begin position="183"/>
        <end position="200"/>
    </location>
</feature>
<evidence type="ECO:0000256" key="1">
    <source>
        <dbReference type="SAM" id="MobiDB-lite"/>
    </source>
</evidence>
<dbReference type="EMBL" id="GEEE01011634">
    <property type="protein sequence ID" value="JAP51591.1"/>
    <property type="molecule type" value="Transcribed_RNA"/>
</dbReference>